<reference evidence="1 2" key="2">
    <citation type="submission" date="2018-11" db="EMBL/GenBank/DDBJ databases">
        <authorList>
            <consortium name="Pathogen Informatics"/>
        </authorList>
    </citation>
    <scope>NUCLEOTIDE SEQUENCE [LARGE SCALE GENOMIC DNA]</scope>
</reference>
<organism evidence="3">
    <name type="scientific">Anisakis simplex</name>
    <name type="common">Herring worm</name>
    <dbReference type="NCBI Taxonomy" id="6269"/>
    <lineage>
        <taxon>Eukaryota</taxon>
        <taxon>Metazoa</taxon>
        <taxon>Ecdysozoa</taxon>
        <taxon>Nematoda</taxon>
        <taxon>Chromadorea</taxon>
        <taxon>Rhabditida</taxon>
        <taxon>Spirurina</taxon>
        <taxon>Ascaridomorpha</taxon>
        <taxon>Ascaridoidea</taxon>
        <taxon>Anisakidae</taxon>
        <taxon>Anisakis</taxon>
        <taxon>Anisakis simplex complex</taxon>
    </lineage>
</organism>
<reference evidence="3" key="1">
    <citation type="submission" date="2017-02" db="UniProtKB">
        <authorList>
            <consortium name="WormBaseParasite"/>
        </authorList>
    </citation>
    <scope>IDENTIFICATION</scope>
</reference>
<keyword evidence="2" id="KW-1185">Reference proteome</keyword>
<evidence type="ECO:0000313" key="1">
    <source>
        <dbReference type="EMBL" id="VDK54334.1"/>
    </source>
</evidence>
<dbReference type="EMBL" id="UYRR01032131">
    <property type="protein sequence ID" value="VDK54334.1"/>
    <property type="molecule type" value="Genomic_DNA"/>
</dbReference>
<protein>
    <submittedName>
        <fullName evidence="1 3">Uncharacterized protein</fullName>
    </submittedName>
</protein>
<name>A0A0M3K436_ANISI</name>
<dbReference type="Proteomes" id="UP000267096">
    <property type="component" value="Unassembled WGS sequence"/>
</dbReference>
<evidence type="ECO:0000313" key="3">
    <source>
        <dbReference type="WBParaSite" id="ASIM_0001572701-mRNA-1"/>
    </source>
</evidence>
<dbReference type="WBParaSite" id="ASIM_0001572701-mRNA-1">
    <property type="protein sequence ID" value="ASIM_0001572701-mRNA-1"/>
    <property type="gene ID" value="ASIM_0001572701"/>
</dbReference>
<gene>
    <name evidence="1" type="ORF">ASIM_LOCUS15134</name>
</gene>
<accession>A0A0M3K436</accession>
<sequence>MEREQEPVVSGRVIVLHNRRARRKKRSSGEDLLRWKEVLFGLGKQSDGIISVPIECSRCSTALEEGEDMVEKRRPARG</sequence>
<proteinExistence type="predicted"/>
<evidence type="ECO:0000313" key="2">
    <source>
        <dbReference type="Proteomes" id="UP000267096"/>
    </source>
</evidence>
<dbReference type="AlphaFoldDB" id="A0A0M3K436"/>